<dbReference type="PROSITE" id="PS00816">
    <property type="entry name" value="AIPM_HOMOCIT_SYNTH_2"/>
    <property type="match status" value="1"/>
</dbReference>
<dbReference type="AlphaFoldDB" id="A0A1D8TT43"/>
<keyword evidence="1 2" id="KW-0808">Transferase</keyword>
<evidence type="ECO:0000256" key="2">
    <source>
        <dbReference type="RuleBase" id="RU003523"/>
    </source>
</evidence>
<dbReference type="Proteomes" id="UP000177870">
    <property type="component" value="Chromosome"/>
</dbReference>
<dbReference type="RefSeq" id="WP_070393217.1">
    <property type="nucleotide sequence ID" value="NZ_CP017599.1"/>
</dbReference>
<reference evidence="5" key="1">
    <citation type="submission" date="2016-10" db="EMBL/GenBank/DDBJ databases">
        <title>Comparative genomics uncovers the prolific and rare metabolic potential of the cyanobacterial genus Moorea.</title>
        <authorList>
            <person name="Leao T."/>
            <person name="Castelao G."/>
            <person name="Korobeynikov A."/>
            <person name="Monroe E.A."/>
            <person name="Podell S."/>
            <person name="Glukhov E."/>
            <person name="Allen E."/>
            <person name="Gerwick W.H."/>
            <person name="Gerwick L."/>
        </authorList>
    </citation>
    <scope>NUCLEOTIDE SEQUENCE [LARGE SCALE GENOMIC DNA]</scope>
    <source>
        <strain evidence="5">PAL-8-15-08-1</strain>
    </source>
</reference>
<evidence type="ECO:0000256" key="1">
    <source>
        <dbReference type="ARBA" id="ARBA00022679"/>
    </source>
</evidence>
<dbReference type="PROSITE" id="PS50991">
    <property type="entry name" value="PYR_CT"/>
    <property type="match status" value="1"/>
</dbReference>
<dbReference type="GO" id="GO:0019752">
    <property type="term" value="P:carboxylic acid metabolic process"/>
    <property type="evidence" value="ECO:0007669"/>
    <property type="project" value="InterPro"/>
</dbReference>
<dbReference type="GO" id="GO:0046912">
    <property type="term" value="F:acyltransferase activity, acyl groups converted into alkyl on transfer"/>
    <property type="evidence" value="ECO:0007669"/>
    <property type="project" value="InterPro"/>
</dbReference>
<dbReference type="InterPro" id="IPR000891">
    <property type="entry name" value="PYR_CT"/>
</dbReference>
<dbReference type="InterPro" id="IPR002034">
    <property type="entry name" value="AIPM/Hcit_synth_CS"/>
</dbReference>
<dbReference type="Pfam" id="PF00682">
    <property type="entry name" value="HMGL-like"/>
    <property type="match status" value="1"/>
</dbReference>
<feature type="domain" description="Pyruvate carboxyltransferase" evidence="3">
    <location>
        <begin position="14"/>
        <end position="276"/>
    </location>
</feature>
<gene>
    <name evidence="4" type="ORF">BJP34_16110</name>
</gene>
<evidence type="ECO:0000313" key="5">
    <source>
        <dbReference type="Proteomes" id="UP000177870"/>
    </source>
</evidence>
<dbReference type="InterPro" id="IPR013785">
    <property type="entry name" value="Aldolase_TIM"/>
</dbReference>
<dbReference type="KEGG" id="mpro:BJP34_16110"/>
<dbReference type="Gene3D" id="3.20.20.70">
    <property type="entry name" value="Aldolase class I"/>
    <property type="match status" value="1"/>
</dbReference>
<dbReference type="OrthoDB" id="9804858at2"/>
<dbReference type="PANTHER" id="PTHR42880:SF1">
    <property type="entry name" value="ISOPROPYLMALATE_HOMOCITRATE_CITRAMALATE SYNTHASE FAMILY PROTEIN"/>
    <property type="match status" value="1"/>
</dbReference>
<sequence>MTQLRKSADIKHSIVISDTTLRDGEQTFGIVFSNEEKLEIARQLDKLGIQELEVGFPAQEGSEQAYLQELIASKTNGDITARILGWHRPFREELSWSVKLGLDGCCSSTPITNYMIESILKSTPSQILQAQQNALTFIKQNGLYAVSDFQDAFNADRSFLFEMIQMSEETGADRVRLCDTVGRTDPFMIFDIITDILNNSEIDVELHAHNDLGMAVANCVAAIKAFDLWYEAQKERPSRKLYLTTTVNGIGERAGNTDLATLVGALKIGLNINVSVQESRLSSVCDYVSQASSRPIPINAPVVGPNIWSHSSGIHVDGVLKSPANYELISPEFVGKTNTARRLGINKHSGKRAVQHKFAGLGIPLTDEAALKLLPQIREGTIQNKRMLFDHELVDLVNRSQKPS</sequence>
<name>A0A1D8TT43_9CYAN</name>
<dbReference type="PROSITE" id="PS00815">
    <property type="entry name" value="AIPM_HOMOCIT_SYNTH_1"/>
    <property type="match status" value="1"/>
</dbReference>
<dbReference type="InterPro" id="IPR054691">
    <property type="entry name" value="LeuA/HCS_post-cat"/>
</dbReference>
<dbReference type="Pfam" id="PF22617">
    <property type="entry name" value="HCS_D2"/>
    <property type="match status" value="1"/>
</dbReference>
<proteinExistence type="inferred from homology"/>
<comment type="similarity">
    <text evidence="2">Belongs to the alpha-IPM synthase/homocitrate synthase family.</text>
</comment>
<dbReference type="EMBL" id="CP017599">
    <property type="protein sequence ID" value="AOX00764.1"/>
    <property type="molecule type" value="Genomic_DNA"/>
</dbReference>
<dbReference type="PANTHER" id="PTHR42880">
    <property type="entry name" value="HOMOCITRATE SYNTHASE"/>
    <property type="match status" value="1"/>
</dbReference>
<accession>A0A1D8TT43</accession>
<organism evidence="4 5">
    <name type="scientific">Moorena producens PAL-8-15-08-1</name>
    <dbReference type="NCBI Taxonomy" id="1458985"/>
    <lineage>
        <taxon>Bacteria</taxon>
        <taxon>Bacillati</taxon>
        <taxon>Cyanobacteriota</taxon>
        <taxon>Cyanophyceae</taxon>
        <taxon>Coleofasciculales</taxon>
        <taxon>Coleofasciculaceae</taxon>
        <taxon>Moorena</taxon>
    </lineage>
</organism>
<evidence type="ECO:0000259" key="3">
    <source>
        <dbReference type="PROSITE" id="PS50991"/>
    </source>
</evidence>
<protein>
    <recommendedName>
        <fullName evidence="3">Pyruvate carboxyltransferase domain-containing protein</fullName>
    </recommendedName>
</protein>
<dbReference type="STRING" id="1458985.BJP34_16110"/>
<dbReference type="SUPFAM" id="SSF51569">
    <property type="entry name" value="Aldolase"/>
    <property type="match status" value="1"/>
</dbReference>
<dbReference type="Gene3D" id="1.10.238.260">
    <property type="match status" value="1"/>
</dbReference>
<evidence type="ECO:0000313" key="4">
    <source>
        <dbReference type="EMBL" id="AOX00764.1"/>
    </source>
</evidence>